<dbReference type="InterPro" id="IPR034660">
    <property type="entry name" value="DinB/YfiT-like"/>
</dbReference>
<gene>
    <name evidence="2" type="ORF">H634G_00721</name>
</gene>
<dbReference type="AlphaFoldDB" id="A0A0D9PDH2"/>
<dbReference type="InterPro" id="IPR018531">
    <property type="entry name" value="DUF1993"/>
</dbReference>
<dbReference type="Pfam" id="PF09351">
    <property type="entry name" value="DUF1993"/>
    <property type="match status" value="1"/>
</dbReference>
<accession>A0A0D9PDH2</accession>
<dbReference type="PANTHER" id="PTHR36922:SF1">
    <property type="entry name" value="DUF1993 DOMAIN-CONTAINING PROTEIN"/>
    <property type="match status" value="1"/>
</dbReference>
<dbReference type="SUPFAM" id="SSF109854">
    <property type="entry name" value="DinB/YfiT-like putative metalloenzymes"/>
    <property type="match status" value="1"/>
</dbReference>
<dbReference type="STRING" id="1291518.A0A0D9PDH2"/>
<reference evidence="3" key="1">
    <citation type="journal article" date="2014" name="BMC Genomics">
        <title>The genome sequence of the biocontrol fungus Metarhizium anisopliae and comparative genomics of Metarhizium species.</title>
        <authorList>
            <person name="Pattemore J.A."/>
            <person name="Hane J.K."/>
            <person name="Williams A.H."/>
            <person name="Wilson B.A."/>
            <person name="Stodart B.J."/>
            <person name="Ash G.J."/>
        </authorList>
    </citation>
    <scope>NUCLEOTIDE SEQUENCE [LARGE SCALE GENOMIC DNA]</scope>
    <source>
        <strain evidence="3">BRIP 53293</strain>
    </source>
</reference>
<sequence>MSYTLYDGSIATAQDNLTSLKAILKKAEAAPNAASLPDARIHEDMLPLSFQVHVVSDIAQKMVARSTGAEPQKLENDLKTFDDFYKRIDQVQELLTKTDKEVVNKRVGDLVPIGLGPGKNAELPSHAYVTGYAIPNLFFHLVTAYNILRKEGVPLGKMDYLTPFIGKHVSEIESSKLSFGSPDSIAPSVASIEQSTNKDMAGTHTNP</sequence>
<keyword evidence="3" id="KW-1185">Reference proteome</keyword>
<dbReference type="EMBL" id="KE384719">
    <property type="protein sequence ID" value="KJK84357.1"/>
    <property type="molecule type" value="Genomic_DNA"/>
</dbReference>
<evidence type="ECO:0008006" key="4">
    <source>
        <dbReference type="Google" id="ProtNLM"/>
    </source>
</evidence>
<evidence type="ECO:0000313" key="2">
    <source>
        <dbReference type="EMBL" id="KJK84357.1"/>
    </source>
</evidence>
<protein>
    <recommendedName>
        <fullName evidence="4">DUF1993 domain-containing protein</fullName>
    </recommendedName>
</protein>
<dbReference type="Gene3D" id="1.20.120.450">
    <property type="entry name" value="dinb family like domain"/>
    <property type="match status" value="1"/>
</dbReference>
<feature type="compositionally biased region" description="Polar residues" evidence="1">
    <location>
        <begin position="191"/>
        <end position="207"/>
    </location>
</feature>
<dbReference type="Proteomes" id="UP000054544">
    <property type="component" value="Unassembled WGS sequence"/>
</dbReference>
<proteinExistence type="predicted"/>
<evidence type="ECO:0000256" key="1">
    <source>
        <dbReference type="SAM" id="MobiDB-lite"/>
    </source>
</evidence>
<feature type="region of interest" description="Disordered" evidence="1">
    <location>
        <begin position="177"/>
        <end position="207"/>
    </location>
</feature>
<name>A0A0D9PDH2_METAN</name>
<evidence type="ECO:0000313" key="3">
    <source>
        <dbReference type="Proteomes" id="UP000054544"/>
    </source>
</evidence>
<organism evidence="2 3">
    <name type="scientific">Metarhizium anisopliae BRIP 53293</name>
    <dbReference type="NCBI Taxonomy" id="1291518"/>
    <lineage>
        <taxon>Eukaryota</taxon>
        <taxon>Fungi</taxon>
        <taxon>Dikarya</taxon>
        <taxon>Ascomycota</taxon>
        <taxon>Pezizomycotina</taxon>
        <taxon>Sordariomycetes</taxon>
        <taxon>Hypocreomycetidae</taxon>
        <taxon>Hypocreales</taxon>
        <taxon>Clavicipitaceae</taxon>
        <taxon>Metarhizium</taxon>
    </lineage>
</organism>
<dbReference type="OrthoDB" id="3724345at2759"/>
<dbReference type="PANTHER" id="PTHR36922">
    <property type="entry name" value="BLL2446 PROTEIN"/>
    <property type="match status" value="1"/>
</dbReference>